<reference evidence="4 5" key="1">
    <citation type="submission" date="2014-03" db="EMBL/GenBank/DDBJ databases">
        <title>Genome sequence of Clostridium litorale W6, DSM 5388.</title>
        <authorList>
            <person name="Poehlein A."/>
            <person name="Jagirdar A."/>
            <person name="Khonsari B."/>
            <person name="Chibani C.M."/>
            <person name="Gutierrez Gutierrez D.A."/>
            <person name="Davydova E."/>
            <person name="Alghaithi H.S."/>
            <person name="Nair K.P."/>
            <person name="Dhamotharan K."/>
            <person name="Chandran L."/>
            <person name="G W."/>
            <person name="Daniel R."/>
        </authorList>
    </citation>
    <scope>NUCLEOTIDE SEQUENCE [LARGE SCALE GENOMIC DNA]</scope>
    <source>
        <strain evidence="4 5">W6</strain>
    </source>
</reference>
<comment type="caution">
    <text evidence="4">The sequence shown here is derived from an EMBL/GenBank/DDBJ whole genome shotgun (WGS) entry which is preliminary data.</text>
</comment>
<dbReference type="SUPFAM" id="SSF50494">
    <property type="entry name" value="Trypsin-like serine proteases"/>
    <property type="match status" value="1"/>
</dbReference>
<dbReference type="OrthoDB" id="9758917at2"/>
<dbReference type="GO" id="GO:0006508">
    <property type="term" value="P:proteolysis"/>
    <property type="evidence" value="ECO:0007669"/>
    <property type="project" value="UniProtKB-KW"/>
</dbReference>
<dbReference type="PANTHER" id="PTHR43343">
    <property type="entry name" value="PEPTIDASE S12"/>
    <property type="match status" value="1"/>
</dbReference>
<evidence type="ECO:0000256" key="2">
    <source>
        <dbReference type="ARBA" id="ARBA00022801"/>
    </source>
</evidence>
<dbReference type="InterPro" id="IPR036034">
    <property type="entry name" value="PDZ_sf"/>
</dbReference>
<sequence>MKKYLAIFLICMILSSTGSISYAQLQSAVEADRALEMAKAASQQLQSIPEVIESVSESVVAIIGENKMYREEEYIYSKFPRNLQHGSGVIVSSDGKILTNNHVIDGLEEIFVVMHDGSAYKAELLYGDADIDLALIKINRSALKPISFADEGEIDVGDDVLAIGTPLFFGYRNSASKGIISGLDRPVGSSYTYLQTDAAMNPGNSGGPLINMDGELVGINAQGYTYFSGMNFSIPIGNVNYFMDHYNKFGKIRRCFTGIGLEENWAALVGLPTNQGIKVVMLQKDAVVSSSQVKEGDMLEAIDGKKTTSIAAYNEILKGHLPGDRVTLTFSSGDSTFDVQVTLKEVEEDK</sequence>
<dbReference type="SUPFAM" id="SSF50156">
    <property type="entry name" value="PDZ domain-like"/>
    <property type="match status" value="1"/>
</dbReference>
<dbReference type="Gene3D" id="2.30.42.10">
    <property type="match status" value="1"/>
</dbReference>
<evidence type="ECO:0000256" key="1">
    <source>
        <dbReference type="ARBA" id="ARBA00022670"/>
    </source>
</evidence>
<keyword evidence="3" id="KW-0732">Signal</keyword>
<dbReference type="Proteomes" id="UP000027946">
    <property type="component" value="Unassembled WGS sequence"/>
</dbReference>
<evidence type="ECO:0000256" key="3">
    <source>
        <dbReference type="SAM" id="SignalP"/>
    </source>
</evidence>
<proteinExistence type="predicted"/>
<keyword evidence="1 4" id="KW-0645">Protease</keyword>
<dbReference type="STRING" id="1121324.CLIT_10c01350"/>
<protein>
    <submittedName>
        <fullName evidence="4">Putative periplasmic serine endoprotease DegP</fullName>
        <ecNumber evidence="4">3.4.21.107</ecNumber>
    </submittedName>
</protein>
<dbReference type="eggNOG" id="COG0265">
    <property type="taxonomic scope" value="Bacteria"/>
</dbReference>
<dbReference type="EMBL" id="JJMM01000010">
    <property type="protein sequence ID" value="KDR95408.1"/>
    <property type="molecule type" value="Genomic_DNA"/>
</dbReference>
<keyword evidence="5" id="KW-1185">Reference proteome</keyword>
<keyword evidence="2 4" id="KW-0378">Hydrolase</keyword>
<organism evidence="4 5">
    <name type="scientific">Peptoclostridium litorale DSM 5388</name>
    <dbReference type="NCBI Taxonomy" id="1121324"/>
    <lineage>
        <taxon>Bacteria</taxon>
        <taxon>Bacillati</taxon>
        <taxon>Bacillota</taxon>
        <taxon>Clostridia</taxon>
        <taxon>Peptostreptococcales</taxon>
        <taxon>Peptoclostridiaceae</taxon>
        <taxon>Peptoclostridium</taxon>
    </lineage>
</organism>
<feature type="signal peptide" evidence="3">
    <location>
        <begin position="1"/>
        <end position="23"/>
    </location>
</feature>
<dbReference type="InterPro" id="IPR009003">
    <property type="entry name" value="Peptidase_S1_PA"/>
</dbReference>
<dbReference type="PANTHER" id="PTHR43343:SF3">
    <property type="entry name" value="PROTEASE DO-LIKE 8, CHLOROPLASTIC"/>
    <property type="match status" value="1"/>
</dbReference>
<dbReference type="RefSeq" id="WP_052636023.1">
    <property type="nucleotide sequence ID" value="NZ_FSRH01000010.1"/>
</dbReference>
<dbReference type="PRINTS" id="PR00834">
    <property type="entry name" value="PROTEASES2C"/>
</dbReference>
<gene>
    <name evidence="4" type="primary">mucD</name>
    <name evidence="4" type="ORF">CLIT_10c01350</name>
</gene>
<dbReference type="Gene3D" id="2.40.10.120">
    <property type="match status" value="1"/>
</dbReference>
<dbReference type="InterPro" id="IPR051201">
    <property type="entry name" value="Chloro_Bact_Ser_Proteases"/>
</dbReference>
<accession>A0A069RF30</accession>
<dbReference type="InterPro" id="IPR001940">
    <property type="entry name" value="Peptidase_S1C"/>
</dbReference>
<evidence type="ECO:0000313" key="4">
    <source>
        <dbReference type="EMBL" id="KDR95408.1"/>
    </source>
</evidence>
<dbReference type="AlphaFoldDB" id="A0A069RF30"/>
<dbReference type="Pfam" id="PF13365">
    <property type="entry name" value="Trypsin_2"/>
    <property type="match status" value="1"/>
</dbReference>
<evidence type="ECO:0000313" key="5">
    <source>
        <dbReference type="Proteomes" id="UP000027946"/>
    </source>
</evidence>
<dbReference type="GO" id="GO:0004252">
    <property type="term" value="F:serine-type endopeptidase activity"/>
    <property type="evidence" value="ECO:0007669"/>
    <property type="project" value="InterPro"/>
</dbReference>
<dbReference type="EC" id="3.4.21.107" evidence="4"/>
<feature type="chain" id="PRO_5030002481" evidence="3">
    <location>
        <begin position="24"/>
        <end position="350"/>
    </location>
</feature>
<name>A0A069RF30_PEPLI</name>